<proteinExistence type="predicted"/>
<dbReference type="RefSeq" id="WP_129213446.1">
    <property type="nucleotide sequence ID" value="NZ_REGR01000014.1"/>
</dbReference>
<reference evidence="1 2" key="1">
    <citation type="submission" date="2018-10" db="EMBL/GenBank/DDBJ databases">
        <title>Draft genome of Fastidiocella sp. strain 375T, a bacterium isolated from a karstic cave dripping water.</title>
        <authorList>
            <person name="Coelho C."/>
            <person name="Verissimo A."/>
            <person name="Tiago I."/>
        </authorList>
    </citation>
    <scope>NUCLEOTIDE SEQUENCE [LARGE SCALE GENOMIC DNA]</scope>
    <source>
        <strain evidence="1 2">CAVE-375</strain>
    </source>
</reference>
<evidence type="ECO:0000313" key="2">
    <source>
        <dbReference type="Proteomes" id="UP000290682"/>
    </source>
</evidence>
<gene>
    <name evidence="1" type="ORF">EBB06_12235</name>
</gene>
<accession>A0ABY0FAH8</accession>
<dbReference type="EMBL" id="REGR01000014">
    <property type="protein sequence ID" value="RXZ42657.1"/>
    <property type="molecule type" value="Genomic_DNA"/>
</dbReference>
<sequence length="227" mass="24645">MTVQFDDWWKEHGLAYEADDTESAIAAYSWAKRAWQAAIASVHVDAQGLAEAVRKVLRIAAIKEMNRPTNLLGEINNVIVDEYGSDDGEGGFDDWWTDYLPKIQAILDEPGIGAALNAVDLAPIIAAHVGAREAEPVAWIRFCSDGRYEGPIMDAAMEDVRKQSGAWTPLYTAPPAPVASVPDGWHELLNEIARYAPEGLCAPTALQGFAIRASQLLASAPSQEDGR</sequence>
<dbReference type="Proteomes" id="UP000290682">
    <property type="component" value="Unassembled WGS sequence"/>
</dbReference>
<keyword evidence="2" id="KW-1185">Reference proteome</keyword>
<evidence type="ECO:0000313" key="1">
    <source>
        <dbReference type="EMBL" id="RXZ42657.1"/>
    </source>
</evidence>
<organism evidence="1 2">
    <name type="scientific">Crenobacter cavernae</name>
    <dbReference type="NCBI Taxonomy" id="2290923"/>
    <lineage>
        <taxon>Bacteria</taxon>
        <taxon>Pseudomonadati</taxon>
        <taxon>Pseudomonadota</taxon>
        <taxon>Betaproteobacteria</taxon>
        <taxon>Neisseriales</taxon>
        <taxon>Neisseriaceae</taxon>
        <taxon>Crenobacter</taxon>
    </lineage>
</organism>
<name>A0ABY0FAH8_9NEIS</name>
<protein>
    <submittedName>
        <fullName evidence="1">Uncharacterized protein</fullName>
    </submittedName>
</protein>
<comment type="caution">
    <text evidence="1">The sequence shown here is derived from an EMBL/GenBank/DDBJ whole genome shotgun (WGS) entry which is preliminary data.</text>
</comment>